<dbReference type="EMBL" id="QJKJ01010539">
    <property type="protein sequence ID" value="RDX73410.1"/>
    <property type="molecule type" value="Genomic_DNA"/>
</dbReference>
<organism evidence="2 3">
    <name type="scientific">Mucuna pruriens</name>
    <name type="common">Velvet bean</name>
    <name type="synonym">Dolichos pruriens</name>
    <dbReference type="NCBI Taxonomy" id="157652"/>
    <lineage>
        <taxon>Eukaryota</taxon>
        <taxon>Viridiplantae</taxon>
        <taxon>Streptophyta</taxon>
        <taxon>Embryophyta</taxon>
        <taxon>Tracheophyta</taxon>
        <taxon>Spermatophyta</taxon>
        <taxon>Magnoliopsida</taxon>
        <taxon>eudicotyledons</taxon>
        <taxon>Gunneridae</taxon>
        <taxon>Pentapetalae</taxon>
        <taxon>rosids</taxon>
        <taxon>fabids</taxon>
        <taxon>Fabales</taxon>
        <taxon>Fabaceae</taxon>
        <taxon>Papilionoideae</taxon>
        <taxon>50 kb inversion clade</taxon>
        <taxon>NPAAA clade</taxon>
        <taxon>indigoferoid/millettioid clade</taxon>
        <taxon>Phaseoleae</taxon>
        <taxon>Mucuna</taxon>
    </lineage>
</organism>
<dbReference type="OrthoDB" id="1396996at2759"/>
<feature type="domain" description="DUF7745" evidence="1">
    <location>
        <begin position="33"/>
        <end position="137"/>
    </location>
</feature>
<accession>A0A371F527</accession>
<feature type="non-terminal residue" evidence="2">
    <location>
        <position position="1"/>
    </location>
</feature>
<gene>
    <name evidence="2" type="ORF">CR513_46987</name>
</gene>
<dbReference type="Pfam" id="PF24924">
    <property type="entry name" value="DUF7745"/>
    <property type="match status" value="1"/>
</dbReference>
<name>A0A371F527_MUCPR</name>
<evidence type="ECO:0000313" key="3">
    <source>
        <dbReference type="Proteomes" id="UP000257109"/>
    </source>
</evidence>
<keyword evidence="3" id="KW-1185">Reference proteome</keyword>
<dbReference type="AlphaFoldDB" id="A0A371F527"/>
<evidence type="ECO:0000313" key="2">
    <source>
        <dbReference type="EMBL" id="RDX73410.1"/>
    </source>
</evidence>
<proteinExistence type="predicted"/>
<protein>
    <recommendedName>
        <fullName evidence="1">DUF7745 domain-containing protein</fullName>
    </recommendedName>
</protein>
<comment type="caution">
    <text evidence="2">The sequence shown here is derived from an EMBL/GenBank/DDBJ whole genome shotgun (WGS) entry which is preliminary data.</text>
</comment>
<dbReference type="PANTHER" id="PTHR48154">
    <property type="entry name" value="PROTEIN, PUTATIVE-RELATED"/>
    <property type="match status" value="1"/>
</dbReference>
<reference evidence="2" key="1">
    <citation type="submission" date="2018-05" db="EMBL/GenBank/DDBJ databases">
        <title>Draft genome of Mucuna pruriens seed.</title>
        <authorList>
            <person name="Nnadi N.E."/>
            <person name="Vos R."/>
            <person name="Hasami M.H."/>
            <person name="Devisetty U.K."/>
            <person name="Aguiy J.C."/>
        </authorList>
    </citation>
    <scope>NUCLEOTIDE SEQUENCE [LARGE SCALE GENOMIC DNA]</scope>
    <source>
        <strain evidence="2">JCA_2017</strain>
    </source>
</reference>
<sequence length="138" mass="16277">MFESKIRKEKKSRNSLESIPRTNLEGRLGQLHRQEDHVDLAAVDAFLVMRNKGENPMIAILANTFYSLNYCYERNGKALRCCTTLLYLWLAAHLFHSKGRTTCPIEDYHWSWVKTMSKAKWTKHLDEATKKSIRWYPQ</sequence>
<dbReference type="PANTHER" id="PTHR48154:SF1">
    <property type="entry name" value="PROTEIN, PUTATIVE-RELATED"/>
    <property type="match status" value="1"/>
</dbReference>
<dbReference type="Proteomes" id="UP000257109">
    <property type="component" value="Unassembled WGS sequence"/>
</dbReference>
<dbReference type="InterPro" id="IPR056647">
    <property type="entry name" value="DUF7745"/>
</dbReference>
<evidence type="ECO:0000259" key="1">
    <source>
        <dbReference type="Pfam" id="PF24924"/>
    </source>
</evidence>